<dbReference type="Proteomes" id="UP001369815">
    <property type="component" value="Unassembled WGS sequence"/>
</dbReference>
<evidence type="ECO:0000313" key="3">
    <source>
        <dbReference type="Proteomes" id="UP001369815"/>
    </source>
</evidence>
<gene>
    <name evidence="2" type="ORF">Daesc_008222</name>
</gene>
<protein>
    <recommendedName>
        <fullName evidence="4">Saponin hydrolase</fullName>
    </recommendedName>
</protein>
<dbReference type="Gene3D" id="2.120.10.30">
    <property type="entry name" value="TolB, C-terminal domain"/>
    <property type="match status" value="1"/>
</dbReference>
<organism evidence="2 3">
    <name type="scientific">Daldinia eschscholtzii</name>
    <dbReference type="NCBI Taxonomy" id="292717"/>
    <lineage>
        <taxon>Eukaryota</taxon>
        <taxon>Fungi</taxon>
        <taxon>Dikarya</taxon>
        <taxon>Ascomycota</taxon>
        <taxon>Pezizomycotina</taxon>
        <taxon>Sordariomycetes</taxon>
        <taxon>Xylariomycetidae</taxon>
        <taxon>Xylariales</taxon>
        <taxon>Hypoxylaceae</taxon>
        <taxon>Daldinia</taxon>
    </lineage>
</organism>
<dbReference type="SUPFAM" id="SSF82171">
    <property type="entry name" value="DPP6 N-terminal domain-like"/>
    <property type="match status" value="1"/>
</dbReference>
<accession>A0AAX6MB79</accession>
<evidence type="ECO:0000256" key="1">
    <source>
        <dbReference type="SAM" id="SignalP"/>
    </source>
</evidence>
<sequence>MFLSKASLLILLRILTAAVHSKADVPLPPKPEPIDIIELPLPPVSDGSDGSCTTEIDPLGTGCILRHGGLIQSGSFLPDGKHVIASVNYTGAPDPESIYTGGQLILIKSDGTTFPSGSPFKCITCGIPQDNAVGRADILDYPQAFRDGKRILSGTSIIDCGKFDLSSDECVPESTYIYPIRWNTAVDGSGEGGVIRELRLHPDNMHIGFNSFTYTSGRLGQNGYVGRLQFNPSPTTGLPLAPRYDLVNVNILVADGTRNKTLVIEGNQIRVDPNAIVVGEFRGFSGSGKEATYIGYPRESSNIDVFAVDLTTGAVRRLTSHPEYCDPIDISADDEWIAIMDTRGTNRQMFMAGMRNIPPITDLVSSTAASSTRNNGGRRFFRPYLLDKYGDRGDYYGQLINAAGDGSPGSINDPQWNGRADPRFSFDTTQLVYWEALTVAPACGGNNPLPCPNSTEPGGRTERVMVAHFTSRKPVPLTDVEPLNDTIPWATPYEPGYVPMLYVPGGEYVMHGAVAGSAQITIVTDAERLIVESVAVKYDNFSDDGLTFLDGTENVTTHNPTPTLNEVDWYSNLVQTGQTNATKVTSPDGFHLSIDAMTNIFNANGTLSTMINGTLYTQPANGT</sequence>
<keyword evidence="1" id="KW-0732">Signal</keyword>
<dbReference type="EMBL" id="JBANMG010000008">
    <property type="protein sequence ID" value="KAK6949899.1"/>
    <property type="molecule type" value="Genomic_DNA"/>
</dbReference>
<proteinExistence type="predicted"/>
<keyword evidence="3" id="KW-1185">Reference proteome</keyword>
<reference evidence="2 3" key="1">
    <citation type="journal article" date="2024" name="Front Chem Biol">
        <title>Unveiling the potential of Daldinia eschscholtzii MFLUCC 19-0629 through bioactivity and bioinformatics studies for enhanced sustainable agriculture production.</title>
        <authorList>
            <person name="Brooks S."/>
            <person name="Weaver J.A."/>
            <person name="Klomchit A."/>
            <person name="Alharthi S.A."/>
            <person name="Onlamun T."/>
            <person name="Nurani R."/>
            <person name="Vong T.K."/>
            <person name="Alberti F."/>
            <person name="Greco C."/>
        </authorList>
    </citation>
    <scope>NUCLEOTIDE SEQUENCE [LARGE SCALE GENOMIC DNA]</scope>
    <source>
        <strain evidence="2">MFLUCC 19-0629</strain>
    </source>
</reference>
<dbReference type="InterPro" id="IPR011042">
    <property type="entry name" value="6-blade_b-propeller_TolB-like"/>
</dbReference>
<evidence type="ECO:0000313" key="2">
    <source>
        <dbReference type="EMBL" id="KAK6949899.1"/>
    </source>
</evidence>
<evidence type="ECO:0008006" key="4">
    <source>
        <dbReference type="Google" id="ProtNLM"/>
    </source>
</evidence>
<feature type="signal peptide" evidence="1">
    <location>
        <begin position="1"/>
        <end position="23"/>
    </location>
</feature>
<dbReference type="AlphaFoldDB" id="A0AAX6MB79"/>
<feature type="chain" id="PRO_5043904216" description="Saponin hydrolase" evidence="1">
    <location>
        <begin position="24"/>
        <end position="623"/>
    </location>
</feature>
<comment type="caution">
    <text evidence="2">The sequence shown here is derived from an EMBL/GenBank/DDBJ whole genome shotgun (WGS) entry which is preliminary data.</text>
</comment>
<name>A0AAX6MB79_9PEZI</name>